<reference evidence="3" key="1">
    <citation type="submission" date="2021-12" db="EMBL/GenBank/DDBJ databases">
        <authorList>
            <person name="Veyrier F.J."/>
        </authorList>
    </citation>
    <scope>NUCLEOTIDE SEQUENCE</scope>
    <source>
        <strain evidence="3">SAG 1488-6</strain>
    </source>
</reference>
<keyword evidence="4" id="KW-1185">Reference proteome</keyword>
<organism evidence="3 4">
    <name type="scientific">Vitreoscilla stercoraria</name>
    <dbReference type="NCBI Taxonomy" id="61"/>
    <lineage>
        <taxon>Bacteria</taxon>
        <taxon>Pseudomonadati</taxon>
        <taxon>Pseudomonadota</taxon>
        <taxon>Betaproteobacteria</taxon>
        <taxon>Neisseriales</taxon>
        <taxon>Neisseriaceae</taxon>
        <taxon>Vitreoscilla</taxon>
    </lineage>
</organism>
<evidence type="ECO:0000256" key="2">
    <source>
        <dbReference type="SAM" id="SignalP"/>
    </source>
</evidence>
<protein>
    <submittedName>
        <fullName evidence="3">RcnB family protein</fullName>
    </submittedName>
</protein>
<evidence type="ECO:0000256" key="1">
    <source>
        <dbReference type="SAM" id="MobiDB-lite"/>
    </source>
</evidence>
<proteinExistence type="predicted"/>
<feature type="chain" id="PRO_5046093139" evidence="2">
    <location>
        <begin position="24"/>
        <end position="123"/>
    </location>
</feature>
<reference evidence="3" key="2">
    <citation type="journal article" date="2022" name="Res Sq">
        <title>Evolution of multicellular longitudinally dividing oral cavity symbionts (Neisseriaceae).</title>
        <authorList>
            <person name="Nyongesa S."/>
            <person name="Weber P."/>
            <person name="Bernet E."/>
            <person name="Pullido F."/>
            <person name="Nieckarz M."/>
            <person name="Delaby M."/>
            <person name="Nieves C."/>
            <person name="Viehboeck T."/>
            <person name="Krause N."/>
            <person name="Rivera-Millot A."/>
            <person name="Nakamura A."/>
            <person name="Vischer N."/>
            <person name="VanNieuwenhze M."/>
            <person name="Brun Y."/>
            <person name="Cava F."/>
            <person name="Bulgheresi S."/>
            <person name="Veyrier F."/>
        </authorList>
    </citation>
    <scope>NUCLEOTIDE SEQUENCE</scope>
    <source>
        <strain evidence="3">SAG 1488-6</strain>
    </source>
</reference>
<name>A0ABY4EA57_VITST</name>
<gene>
    <name evidence="3" type="ORF">LVJ81_00950</name>
</gene>
<dbReference type="Proteomes" id="UP000832034">
    <property type="component" value="Chromosome"/>
</dbReference>
<feature type="region of interest" description="Disordered" evidence="1">
    <location>
        <begin position="23"/>
        <end position="66"/>
    </location>
</feature>
<keyword evidence="2" id="KW-0732">Signal</keyword>
<dbReference type="EMBL" id="CP091512">
    <property type="protein sequence ID" value="UOO92648.1"/>
    <property type="molecule type" value="Genomic_DNA"/>
</dbReference>
<evidence type="ECO:0000313" key="3">
    <source>
        <dbReference type="EMBL" id="UOO92648.1"/>
    </source>
</evidence>
<dbReference type="InterPro" id="IPR024572">
    <property type="entry name" value="RcnB"/>
</dbReference>
<feature type="compositionally biased region" description="Low complexity" evidence="1">
    <location>
        <begin position="25"/>
        <end position="44"/>
    </location>
</feature>
<dbReference type="Pfam" id="PF11776">
    <property type="entry name" value="RcnB"/>
    <property type="match status" value="1"/>
</dbReference>
<evidence type="ECO:0000313" key="4">
    <source>
        <dbReference type="Proteomes" id="UP000832034"/>
    </source>
</evidence>
<dbReference type="RefSeq" id="WP_019957998.1">
    <property type="nucleotide sequence ID" value="NZ_CP091512.1"/>
</dbReference>
<feature type="signal peptide" evidence="2">
    <location>
        <begin position="1"/>
        <end position="23"/>
    </location>
</feature>
<sequence>MKKLITTAIIASLMSMVAIPAMAAPQHSQSHSSHTKPHPSYSHKNNNQYQDQQKIVPKKTQAHQTWKRGQVLNKNYRGKAYWADSKEQRHLPKAGKNQRWVKVDQNYILINTLSNVILSVFLR</sequence>
<dbReference type="Gene3D" id="3.10.450.160">
    <property type="entry name" value="inner membrane protein cigr"/>
    <property type="match status" value="1"/>
</dbReference>
<accession>A0ABY4EA57</accession>